<organism evidence="2 3">
    <name type="scientific">Lujinxingia litoralis</name>
    <dbReference type="NCBI Taxonomy" id="2211119"/>
    <lineage>
        <taxon>Bacteria</taxon>
        <taxon>Deltaproteobacteria</taxon>
        <taxon>Bradymonadales</taxon>
        <taxon>Lujinxingiaceae</taxon>
        <taxon>Lujinxingia</taxon>
    </lineage>
</organism>
<gene>
    <name evidence="2" type="ORF">DL240_06445</name>
</gene>
<name>A0A328CBC5_9DELT</name>
<dbReference type="PANTHER" id="PTHR30203:SF24">
    <property type="entry name" value="BLR4935 PROTEIN"/>
    <property type="match status" value="1"/>
</dbReference>
<dbReference type="Proteomes" id="UP000249169">
    <property type="component" value="Unassembled WGS sequence"/>
</dbReference>
<evidence type="ECO:0000256" key="1">
    <source>
        <dbReference type="SAM" id="Coils"/>
    </source>
</evidence>
<dbReference type="EMBL" id="QHKO01000002">
    <property type="protein sequence ID" value="RAL23789.1"/>
    <property type="molecule type" value="Genomic_DNA"/>
</dbReference>
<dbReference type="GO" id="GO:0015562">
    <property type="term" value="F:efflux transmembrane transporter activity"/>
    <property type="evidence" value="ECO:0007669"/>
    <property type="project" value="InterPro"/>
</dbReference>
<evidence type="ECO:0008006" key="4">
    <source>
        <dbReference type="Google" id="ProtNLM"/>
    </source>
</evidence>
<dbReference type="PANTHER" id="PTHR30203">
    <property type="entry name" value="OUTER MEMBRANE CATION EFFLUX PROTEIN"/>
    <property type="match status" value="1"/>
</dbReference>
<comment type="caution">
    <text evidence="2">The sequence shown here is derived from an EMBL/GenBank/DDBJ whole genome shotgun (WGS) entry which is preliminary data.</text>
</comment>
<dbReference type="InterPro" id="IPR010131">
    <property type="entry name" value="MdtP/NodT-like"/>
</dbReference>
<accession>A0A328CBC5</accession>
<reference evidence="2 3" key="1">
    <citation type="submission" date="2018-05" db="EMBL/GenBank/DDBJ databases">
        <title>Lujinxingia marina gen. nov. sp. nov., a new facultative anaerobic member of the class Deltaproteobacteria, and proposal of Lujinxingaceae fam. nov.</title>
        <authorList>
            <person name="Li C.-M."/>
        </authorList>
    </citation>
    <scope>NUCLEOTIDE SEQUENCE [LARGE SCALE GENOMIC DNA]</scope>
    <source>
        <strain evidence="2 3">B210</strain>
    </source>
</reference>
<dbReference type="SUPFAM" id="SSF56954">
    <property type="entry name" value="Outer membrane efflux proteins (OEP)"/>
    <property type="match status" value="1"/>
</dbReference>
<dbReference type="Gene3D" id="1.20.1600.10">
    <property type="entry name" value="Outer membrane efflux proteins (OEP)"/>
    <property type="match status" value="1"/>
</dbReference>
<proteinExistence type="predicted"/>
<dbReference type="AlphaFoldDB" id="A0A328CBC5"/>
<protein>
    <recommendedName>
        <fullName evidence="4">TolC family protein</fullName>
    </recommendedName>
</protein>
<keyword evidence="3" id="KW-1185">Reference proteome</keyword>
<evidence type="ECO:0000313" key="3">
    <source>
        <dbReference type="Proteomes" id="UP000249169"/>
    </source>
</evidence>
<keyword evidence="1" id="KW-0175">Coiled coil</keyword>
<feature type="coiled-coil region" evidence="1">
    <location>
        <begin position="300"/>
        <end position="330"/>
    </location>
</feature>
<sequence length="407" mass="45157">MAALDQRALELHPEVRAAGLRADEAAISADVEEGRWPEPRVEYMAEISTPWASHMTTSHMVTLMQTLPWAATRKAQAAPALARERGARAEERAAAHGALRDLRVELVNIARTTEMIRLLEEEQALVSDVLQVLETTLATTEREHSDLYRLRLAEENLVDQRREQEGLLAGSRGRLAQLLGQAPEDISLENVASILTWSPELPSREQLRAMIEEGAPALAIFEAQASAARAQEELSERQLRPPPQVMLGYANMPPMFAHDAPRHDAIRVGFSIALPVWGGRYSAEARRWQAAAQAAGESQAQRLRELLSRMESARARVEQADARLDAFEAELVPLAEALSEQVLIGVETGERSVTDYLGAVREERTLHTRRLGLQAERATQLLELQYLSGGLFAVRSPWAYPPAMRGQ</sequence>
<evidence type="ECO:0000313" key="2">
    <source>
        <dbReference type="EMBL" id="RAL23789.1"/>
    </source>
</evidence>